<dbReference type="EMBL" id="CP126172">
    <property type="protein sequence ID" value="WOS40704.1"/>
    <property type="molecule type" value="Genomic_DNA"/>
</dbReference>
<keyword evidence="2" id="KW-1185">Reference proteome</keyword>
<dbReference type="CDD" id="cd06462">
    <property type="entry name" value="Peptidase_S24_S26"/>
    <property type="match status" value="1"/>
</dbReference>
<name>A0ABZ0JLL8_9XANT</name>
<gene>
    <name evidence="1" type="ORF">QN243_20300</name>
</gene>
<sequence length="135" mass="14515">MALSKHELKALAIELVAVMPPSADPMGDCGLTAHPSALFPLPEGNYAHVLVQDTANAPRYMPGDVLLVNLAVTSFVADGLYAVELNGRQLVRYLRDGPDGMVMFSGSAPQHDFKPPQDFRILGMAESAAQIRRIA</sequence>
<dbReference type="Proteomes" id="UP001302020">
    <property type="component" value="Chromosome"/>
</dbReference>
<evidence type="ECO:0000313" key="1">
    <source>
        <dbReference type="EMBL" id="WOS40704.1"/>
    </source>
</evidence>
<accession>A0ABZ0JLL8</accession>
<dbReference type="RefSeq" id="WP_317844072.1">
    <property type="nucleotide sequence ID" value="NZ_CP126170.1"/>
</dbReference>
<evidence type="ECO:0008006" key="3">
    <source>
        <dbReference type="Google" id="ProtNLM"/>
    </source>
</evidence>
<dbReference type="SUPFAM" id="SSF51306">
    <property type="entry name" value="LexA/Signal peptidase"/>
    <property type="match status" value="1"/>
</dbReference>
<reference evidence="1 2" key="1">
    <citation type="submission" date="2023-05" db="EMBL/GenBank/DDBJ databases">
        <title>Xanthomonas rydalmerenesis sp. nov., a novel Xanthomonas species isolated from Fragaria x ananassa.</title>
        <authorList>
            <person name="McKnight D.J.E."/>
            <person name="Wong-Bajracharya J."/>
            <person name="Okoh E.B."/>
            <person name="Snijders F."/>
            <person name="Lidbetter F."/>
            <person name="Webster J."/>
            <person name="Djordjevic S.P."/>
            <person name="Bogema D.R."/>
            <person name="Chapman T.A."/>
        </authorList>
    </citation>
    <scope>NUCLEOTIDE SEQUENCE [LARGE SCALE GENOMIC DNA]</scope>
    <source>
        <strain evidence="1 2">DAR34883</strain>
    </source>
</reference>
<evidence type="ECO:0000313" key="2">
    <source>
        <dbReference type="Proteomes" id="UP001302020"/>
    </source>
</evidence>
<dbReference type="InterPro" id="IPR036286">
    <property type="entry name" value="LexA/Signal_pep-like_sf"/>
</dbReference>
<protein>
    <recommendedName>
        <fullName evidence="3">Peptidase S24/S26A/S26B/S26C domain-containing protein</fullName>
    </recommendedName>
</protein>
<proteinExistence type="predicted"/>
<organism evidence="1 2">
    <name type="scientific">Xanthomonas rydalmerensis</name>
    <dbReference type="NCBI Taxonomy" id="3046274"/>
    <lineage>
        <taxon>Bacteria</taxon>
        <taxon>Pseudomonadati</taxon>
        <taxon>Pseudomonadota</taxon>
        <taxon>Gammaproteobacteria</taxon>
        <taxon>Lysobacterales</taxon>
        <taxon>Lysobacteraceae</taxon>
        <taxon>Xanthomonas</taxon>
    </lineage>
</organism>